<protein>
    <submittedName>
        <fullName evidence="2">Protein of unknwon function</fullName>
    </submittedName>
</protein>
<dbReference type="EMBL" id="AP014687">
    <property type="protein sequence ID" value="BAR63533.1"/>
    <property type="molecule type" value="Genomic_DNA"/>
</dbReference>
<organism evidence="2 3">
    <name type="scientific">Bradyrhizobium diazoefficiens</name>
    <dbReference type="NCBI Taxonomy" id="1355477"/>
    <lineage>
        <taxon>Bacteria</taxon>
        <taxon>Pseudomonadati</taxon>
        <taxon>Pseudomonadota</taxon>
        <taxon>Alphaproteobacteria</taxon>
        <taxon>Hyphomicrobiales</taxon>
        <taxon>Nitrobacteraceae</taxon>
        <taxon>Bradyrhizobium</taxon>
    </lineage>
</organism>
<dbReference type="InterPro" id="IPR021561">
    <property type="entry name" value="AbiEi_3"/>
</dbReference>
<accession>A0A0E4BXJ3</accession>
<gene>
    <name evidence="2" type="ORF">NK6_c_126</name>
</gene>
<evidence type="ECO:0000313" key="2">
    <source>
        <dbReference type="EMBL" id="BAR63533.1"/>
    </source>
</evidence>
<proteinExistence type="predicted"/>
<sequence length="245" mass="27676">MATTQRNKLRRLYTRLAPGAPLTSGDLAALGISADLAVHYVRAGWLQRLARGVYCRPNDPPTLHPSLVLLQRSFEGLHVGGKSAFDWHGIRQYIPQRPVLHLYGWKAGRLPEWFTQRFPAEYHRKRLFKEEPGALLHVRPFESRKGGPLVSAPERALLEVLSEVGVRQPLQEARELVESTYSLRADLLRDLLKRCTSVKTVRLCLQLGRELSQPWASKLDPSQLPKGSDRAWVSRSADGLLVLKP</sequence>
<evidence type="ECO:0000313" key="3">
    <source>
        <dbReference type="Proteomes" id="UP000063308"/>
    </source>
</evidence>
<feature type="domain" description="Transcriptional regulator AbiEi antitoxin N-terminal" evidence="1">
    <location>
        <begin position="6"/>
        <end position="95"/>
    </location>
</feature>
<evidence type="ECO:0000259" key="1">
    <source>
        <dbReference type="Pfam" id="PF17194"/>
    </source>
</evidence>
<dbReference type="AlphaFoldDB" id="A0A0E4BXJ3"/>
<dbReference type="Pfam" id="PF11459">
    <property type="entry name" value="AbiEi_3"/>
    <property type="match status" value="1"/>
</dbReference>
<dbReference type="Pfam" id="PF17194">
    <property type="entry name" value="AbiEi_3_N"/>
    <property type="match status" value="1"/>
</dbReference>
<name>A0A0E4BXJ3_9BRAD</name>
<dbReference type="InterPro" id="IPR033455">
    <property type="entry name" value="AbiEi_3_N"/>
</dbReference>
<dbReference type="Proteomes" id="UP000063308">
    <property type="component" value="Plasmid pNK6c"/>
</dbReference>
<dbReference type="RefSeq" id="WP_028152778.1">
    <property type="nucleotide sequence ID" value="NZ_JAFCKD010000126.1"/>
</dbReference>
<keyword evidence="2" id="KW-0614">Plasmid</keyword>
<reference evidence="2 3" key="1">
    <citation type="submission" date="2014-11" db="EMBL/GenBank/DDBJ databases">
        <title>Symbiosis island explosion on the genome of extra-slow-growing strains of soybean bradyrhizobia with massive insertion sequences.</title>
        <authorList>
            <person name="Iida T."/>
            <person name="Minamisawa K."/>
        </authorList>
    </citation>
    <scope>NUCLEOTIDE SEQUENCE [LARGE SCALE GENOMIC DNA]</scope>
    <source>
        <strain evidence="2 3">NK6</strain>
        <plasmid evidence="3">pNK6c DNA</plasmid>
    </source>
</reference>
<geneLocation type="plasmid" evidence="3">
    <name>pNK6c DNA</name>
</geneLocation>